<accession>A0A402A9E9</accession>
<evidence type="ECO:0000256" key="1">
    <source>
        <dbReference type="ARBA" id="ARBA00005820"/>
    </source>
</evidence>
<sequence>MSLLHVPLQRKEDTLHYKAYLFGPFLFFRQGQLIEQSHWRGKKVKTLLKLFLMNPGKIYSTDQLIDLLWPDLDFKSSVSSLHVTLHNLRRLLEPTLTSRQPSRFIHHSAHFYWFEIDDSWWVDTLEVQNLFQSAKDLEKAGNVTAAASHYRRVMRICQRDLLPEDSYEDWCLPYQRQYQFVHSHAVQKLIQFHYQHHDFEGVIEYANEALYFDPYSEPAMKAIVDAYVRQGNMAKALQEYERFRAFLSGELGIEPCEEMKDLRAKIAR</sequence>
<dbReference type="InterPro" id="IPR001867">
    <property type="entry name" value="OmpR/PhoB-type_DNA-bd"/>
</dbReference>
<evidence type="ECO:0000313" key="5">
    <source>
        <dbReference type="EMBL" id="GCE15626.1"/>
    </source>
</evidence>
<protein>
    <recommendedName>
        <fullName evidence="7">Bacterial transcriptional activator domain-containing protein</fullName>
    </recommendedName>
</protein>
<dbReference type="PANTHER" id="PTHR35807:SF2">
    <property type="entry name" value="TRANSCRIPTIONAL ACTIVATOR DOMAIN"/>
    <property type="match status" value="1"/>
</dbReference>
<dbReference type="SUPFAM" id="SSF48452">
    <property type="entry name" value="TPR-like"/>
    <property type="match status" value="1"/>
</dbReference>
<evidence type="ECO:0000259" key="3">
    <source>
        <dbReference type="SMART" id="SM00862"/>
    </source>
</evidence>
<dbReference type="InterPro" id="IPR016032">
    <property type="entry name" value="Sig_transdc_resp-reg_C-effctor"/>
</dbReference>
<gene>
    <name evidence="5" type="ORF">KTT_54850</name>
</gene>
<name>A0A402A9E9_9CHLR</name>
<dbReference type="GO" id="GO:0003677">
    <property type="term" value="F:DNA binding"/>
    <property type="evidence" value="ECO:0007669"/>
    <property type="project" value="UniProtKB-KW"/>
</dbReference>
<keyword evidence="2" id="KW-0238">DNA-binding</keyword>
<dbReference type="AlphaFoldDB" id="A0A402A9E9"/>
<comment type="caution">
    <text evidence="5">The sequence shown here is derived from an EMBL/GenBank/DDBJ whole genome shotgun (WGS) entry which is preliminary data.</text>
</comment>
<dbReference type="InterPro" id="IPR011990">
    <property type="entry name" value="TPR-like_helical_dom_sf"/>
</dbReference>
<dbReference type="Pfam" id="PF00486">
    <property type="entry name" value="Trans_reg_C"/>
    <property type="match status" value="1"/>
</dbReference>
<dbReference type="OrthoDB" id="134656at2"/>
<dbReference type="RefSeq" id="WP_126583056.1">
    <property type="nucleotide sequence ID" value="NZ_BIFR01000002.1"/>
</dbReference>
<dbReference type="Proteomes" id="UP000287352">
    <property type="component" value="Unassembled WGS sequence"/>
</dbReference>
<evidence type="ECO:0000259" key="4">
    <source>
        <dbReference type="SMART" id="SM01043"/>
    </source>
</evidence>
<feature type="domain" description="OmpR/PhoB-type" evidence="3">
    <location>
        <begin position="31"/>
        <end position="104"/>
    </location>
</feature>
<proteinExistence type="inferred from homology"/>
<dbReference type="GO" id="GO:0000160">
    <property type="term" value="P:phosphorelay signal transduction system"/>
    <property type="evidence" value="ECO:0007669"/>
    <property type="project" value="InterPro"/>
</dbReference>
<reference evidence="6" key="1">
    <citation type="submission" date="2018-12" db="EMBL/GenBank/DDBJ databases">
        <title>Tengunoibacter tsumagoiensis gen. nov., sp. nov., Dictyobacter kobayashii sp. nov., D. alpinus sp. nov., and D. joshuensis sp. nov. and description of Dictyobacteraceae fam. nov. within the order Ktedonobacterales isolated from Tengu-no-mugimeshi.</title>
        <authorList>
            <person name="Wang C.M."/>
            <person name="Zheng Y."/>
            <person name="Sakai Y."/>
            <person name="Toyoda A."/>
            <person name="Minakuchi Y."/>
            <person name="Abe K."/>
            <person name="Yokota A."/>
            <person name="Yabe S."/>
        </authorList>
    </citation>
    <scope>NUCLEOTIDE SEQUENCE [LARGE SCALE GENOMIC DNA]</scope>
    <source>
        <strain evidence="6">Uno3</strain>
    </source>
</reference>
<dbReference type="SMART" id="SM01043">
    <property type="entry name" value="BTAD"/>
    <property type="match status" value="1"/>
</dbReference>
<dbReference type="Pfam" id="PF03704">
    <property type="entry name" value="BTAD"/>
    <property type="match status" value="1"/>
</dbReference>
<feature type="domain" description="Bacterial transcriptional activator" evidence="4">
    <location>
        <begin position="122"/>
        <end position="267"/>
    </location>
</feature>
<dbReference type="InterPro" id="IPR036388">
    <property type="entry name" value="WH-like_DNA-bd_sf"/>
</dbReference>
<dbReference type="InterPro" id="IPR051677">
    <property type="entry name" value="AfsR-DnrI-RedD_regulator"/>
</dbReference>
<dbReference type="Gene3D" id="1.10.10.10">
    <property type="entry name" value="Winged helix-like DNA-binding domain superfamily/Winged helix DNA-binding domain"/>
    <property type="match status" value="1"/>
</dbReference>
<dbReference type="SMART" id="SM00862">
    <property type="entry name" value="Trans_reg_C"/>
    <property type="match status" value="1"/>
</dbReference>
<keyword evidence="6" id="KW-1185">Reference proteome</keyword>
<dbReference type="InterPro" id="IPR005158">
    <property type="entry name" value="BTAD"/>
</dbReference>
<dbReference type="GO" id="GO:0006355">
    <property type="term" value="P:regulation of DNA-templated transcription"/>
    <property type="evidence" value="ECO:0007669"/>
    <property type="project" value="InterPro"/>
</dbReference>
<organism evidence="5 6">
    <name type="scientific">Tengunoibacter tsumagoiensis</name>
    <dbReference type="NCBI Taxonomy" id="2014871"/>
    <lineage>
        <taxon>Bacteria</taxon>
        <taxon>Bacillati</taxon>
        <taxon>Chloroflexota</taxon>
        <taxon>Ktedonobacteria</taxon>
        <taxon>Ktedonobacterales</taxon>
        <taxon>Dictyobacteraceae</taxon>
        <taxon>Tengunoibacter</taxon>
    </lineage>
</organism>
<evidence type="ECO:0008006" key="7">
    <source>
        <dbReference type="Google" id="ProtNLM"/>
    </source>
</evidence>
<comment type="similarity">
    <text evidence="1">Belongs to the AfsR/DnrI/RedD regulatory family.</text>
</comment>
<dbReference type="SUPFAM" id="SSF46894">
    <property type="entry name" value="C-terminal effector domain of the bipartite response regulators"/>
    <property type="match status" value="1"/>
</dbReference>
<dbReference type="PANTHER" id="PTHR35807">
    <property type="entry name" value="TRANSCRIPTIONAL REGULATOR REDD-RELATED"/>
    <property type="match status" value="1"/>
</dbReference>
<dbReference type="Gene3D" id="1.25.40.10">
    <property type="entry name" value="Tetratricopeptide repeat domain"/>
    <property type="match status" value="1"/>
</dbReference>
<evidence type="ECO:0000256" key="2">
    <source>
        <dbReference type="ARBA" id="ARBA00023125"/>
    </source>
</evidence>
<evidence type="ECO:0000313" key="6">
    <source>
        <dbReference type="Proteomes" id="UP000287352"/>
    </source>
</evidence>
<dbReference type="EMBL" id="BIFR01000002">
    <property type="protein sequence ID" value="GCE15626.1"/>
    <property type="molecule type" value="Genomic_DNA"/>
</dbReference>